<evidence type="ECO:0000313" key="2">
    <source>
        <dbReference type="EMBL" id="TET59844.1"/>
    </source>
</evidence>
<evidence type="ECO:0000313" key="3">
    <source>
        <dbReference type="Proteomes" id="UP000319130"/>
    </source>
</evidence>
<dbReference type="Pfam" id="PF13646">
    <property type="entry name" value="HEAT_2"/>
    <property type="match status" value="2"/>
</dbReference>
<feature type="transmembrane region" description="Helical" evidence="1">
    <location>
        <begin position="32"/>
        <end position="55"/>
    </location>
</feature>
<dbReference type="InterPro" id="IPR011989">
    <property type="entry name" value="ARM-like"/>
</dbReference>
<keyword evidence="1" id="KW-0472">Membrane</keyword>
<dbReference type="SUPFAM" id="SSF48371">
    <property type="entry name" value="ARM repeat"/>
    <property type="match status" value="1"/>
</dbReference>
<dbReference type="PANTHER" id="PTHR12697:SF5">
    <property type="entry name" value="DEOXYHYPUSINE HYDROXYLASE"/>
    <property type="match status" value="1"/>
</dbReference>
<comment type="caution">
    <text evidence="2">The sequence shown here is derived from an EMBL/GenBank/DDBJ whole genome shotgun (WGS) entry which is preliminary data.</text>
</comment>
<evidence type="ECO:0000256" key="1">
    <source>
        <dbReference type="SAM" id="Phobius"/>
    </source>
</evidence>
<dbReference type="EMBL" id="SOIZ01000333">
    <property type="protein sequence ID" value="TET59844.1"/>
    <property type="molecule type" value="Genomic_DNA"/>
</dbReference>
<accession>A0A523VYK8</accession>
<sequence length="379" mass="43298">MPHTMTEKTLTLKGQLASVSFLSFDLLHIPTAIVLVLVALTFALMVYTILLRIAFNAKQRSRRRQFKIWENLLLRYLSGEVSSQEIGQAVRSRHFDLFSEFMEKYLETLRGEDFESLTSLLKKMGLLGYNLRRLTSRRKWHKLYAAFFLGLMRDKEAVSELQKGLQDKDYLVSFASATALAKIGEKKHLKDTLSLLTKREDLGPDRAAEVLLEFGRGICSELTPLLYKQDISAKWKYLIVDLLGYWQYLESGPTLLKFLNASEDSEMKVRCIKALGEMSYIESAPALATVLDDENWLIRSEAAKTLGKIGTSEYSDEMVGLLGDKNWWVRYNAARALMSFGKEGEALLRRMTQQGEDSQVRRISTHVLSETKLLGREAR</sequence>
<gene>
    <name evidence="2" type="ORF">E3J48_07325</name>
</gene>
<dbReference type="AlphaFoldDB" id="A0A523VYK8"/>
<reference evidence="2 3" key="1">
    <citation type="submission" date="2019-03" db="EMBL/GenBank/DDBJ databases">
        <title>Metabolic potential of uncultured bacteria and archaea associated with petroleum seepage in deep-sea sediments.</title>
        <authorList>
            <person name="Dong X."/>
            <person name="Hubert C."/>
        </authorList>
    </citation>
    <scope>NUCLEOTIDE SEQUENCE [LARGE SCALE GENOMIC DNA]</scope>
    <source>
        <strain evidence="2">E29_bin52</strain>
    </source>
</reference>
<dbReference type="InterPro" id="IPR016024">
    <property type="entry name" value="ARM-type_fold"/>
</dbReference>
<keyword evidence="1" id="KW-0812">Transmembrane</keyword>
<dbReference type="PANTHER" id="PTHR12697">
    <property type="entry name" value="PBS LYASE HEAT-LIKE PROTEIN"/>
    <property type="match status" value="1"/>
</dbReference>
<proteinExistence type="predicted"/>
<dbReference type="Proteomes" id="UP000319130">
    <property type="component" value="Unassembled WGS sequence"/>
</dbReference>
<organism evidence="2 3">
    <name type="scientific">Aerophobetes bacterium</name>
    <dbReference type="NCBI Taxonomy" id="2030807"/>
    <lineage>
        <taxon>Bacteria</taxon>
        <taxon>Candidatus Aerophobota</taxon>
    </lineage>
</organism>
<name>A0A523VYK8_UNCAE</name>
<keyword evidence="1" id="KW-1133">Transmembrane helix</keyword>
<dbReference type="SMART" id="SM00567">
    <property type="entry name" value="EZ_HEAT"/>
    <property type="match status" value="4"/>
</dbReference>
<dbReference type="GO" id="GO:0016491">
    <property type="term" value="F:oxidoreductase activity"/>
    <property type="evidence" value="ECO:0007669"/>
    <property type="project" value="TreeGrafter"/>
</dbReference>
<protein>
    <submittedName>
        <fullName evidence="2">HEAT repeat domain-containing protein</fullName>
    </submittedName>
</protein>
<dbReference type="InterPro" id="IPR004155">
    <property type="entry name" value="PBS_lyase_HEAT"/>
</dbReference>
<dbReference type="Gene3D" id="1.25.10.10">
    <property type="entry name" value="Leucine-rich Repeat Variant"/>
    <property type="match status" value="2"/>
</dbReference>